<protein>
    <submittedName>
        <fullName evidence="2">UDP-glucoronosyl/UDP-glucosyl transferase</fullName>
    </submittedName>
</protein>
<proteinExistence type="predicted"/>
<comment type="caution">
    <text evidence="2">The sequence shown here is derived from an EMBL/GenBank/DDBJ whole genome shotgun (WGS) entry which is preliminary data.</text>
</comment>
<organism evidence="2 3">
    <name type="scientific">Thermosporothrix hazakensis</name>
    <dbReference type="NCBI Taxonomy" id="644383"/>
    <lineage>
        <taxon>Bacteria</taxon>
        <taxon>Bacillati</taxon>
        <taxon>Chloroflexota</taxon>
        <taxon>Ktedonobacteria</taxon>
        <taxon>Ktedonobacterales</taxon>
        <taxon>Thermosporotrichaceae</taxon>
        <taxon>Thermosporothrix</taxon>
    </lineage>
</organism>
<gene>
    <name evidence="2" type="ORF">EI42_01723</name>
</gene>
<dbReference type="PANTHER" id="PTHR48050:SF13">
    <property type="entry name" value="STEROL 3-BETA-GLUCOSYLTRANSFERASE UGT80A2"/>
    <property type="match status" value="1"/>
</dbReference>
<keyword evidence="2" id="KW-0808">Transferase</keyword>
<feature type="domain" description="Erythromycin biosynthesis protein CIII-like C-terminal" evidence="1">
    <location>
        <begin position="75"/>
        <end position="162"/>
    </location>
</feature>
<accession>A0A326U936</accession>
<reference evidence="2 3" key="1">
    <citation type="submission" date="2018-06" db="EMBL/GenBank/DDBJ databases">
        <title>Genomic Encyclopedia of Archaeal and Bacterial Type Strains, Phase II (KMG-II): from individual species to whole genera.</title>
        <authorList>
            <person name="Goeker M."/>
        </authorList>
    </citation>
    <scope>NUCLEOTIDE SEQUENCE [LARGE SCALE GENOMIC DNA]</scope>
    <source>
        <strain evidence="2 3">ATCC BAA-1881</strain>
    </source>
</reference>
<name>A0A326U936_THEHA</name>
<sequence length="182" mass="19757">MVLASRLNRKGHTAVVSSSPDFAELAASHGIEYAPIGPSLTTIGDAEEISKLNNHQEEYIPARRDDPSGKHPTWLALPRMAAVVHHGGAGSSRSGVPTIITPFAADQPAWGQRVYTLGVGPKPIPFKKLTAEGLAAAIREAVTNPEIQKRARELGQCIQAEDGPGRTIELFFQYIEQFRRLK</sequence>
<dbReference type="Pfam" id="PF06722">
    <property type="entry name" value="EryCIII-like_C"/>
    <property type="match status" value="1"/>
</dbReference>
<dbReference type="RefSeq" id="WP_170142463.1">
    <property type="nucleotide sequence ID" value="NZ_BIFX01000002.1"/>
</dbReference>
<dbReference type="AlphaFoldDB" id="A0A326U936"/>
<dbReference type="EMBL" id="QKUF01000004">
    <property type="protein sequence ID" value="PZW32631.1"/>
    <property type="molecule type" value="Genomic_DNA"/>
</dbReference>
<evidence type="ECO:0000259" key="1">
    <source>
        <dbReference type="Pfam" id="PF06722"/>
    </source>
</evidence>
<dbReference type="Gene3D" id="3.40.50.2000">
    <property type="entry name" value="Glycogen Phosphorylase B"/>
    <property type="match status" value="1"/>
</dbReference>
<dbReference type="SUPFAM" id="SSF53756">
    <property type="entry name" value="UDP-Glycosyltransferase/glycogen phosphorylase"/>
    <property type="match status" value="1"/>
</dbReference>
<dbReference type="InterPro" id="IPR010610">
    <property type="entry name" value="EryCIII-like_C"/>
</dbReference>
<dbReference type="Proteomes" id="UP000248806">
    <property type="component" value="Unassembled WGS sequence"/>
</dbReference>
<evidence type="ECO:0000313" key="3">
    <source>
        <dbReference type="Proteomes" id="UP000248806"/>
    </source>
</evidence>
<dbReference type="PANTHER" id="PTHR48050">
    <property type="entry name" value="STEROL 3-BETA-GLUCOSYLTRANSFERASE"/>
    <property type="match status" value="1"/>
</dbReference>
<dbReference type="InterPro" id="IPR050426">
    <property type="entry name" value="Glycosyltransferase_28"/>
</dbReference>
<evidence type="ECO:0000313" key="2">
    <source>
        <dbReference type="EMBL" id="PZW32631.1"/>
    </source>
</evidence>
<dbReference type="GO" id="GO:0016757">
    <property type="term" value="F:glycosyltransferase activity"/>
    <property type="evidence" value="ECO:0007669"/>
    <property type="project" value="UniProtKB-ARBA"/>
</dbReference>
<keyword evidence="3" id="KW-1185">Reference proteome</keyword>